<comment type="caution">
    <text evidence="2">The sequence shown here is derived from an EMBL/GenBank/DDBJ whole genome shotgun (WGS) entry which is preliminary data.</text>
</comment>
<feature type="region of interest" description="Disordered" evidence="1">
    <location>
        <begin position="1"/>
        <end position="168"/>
    </location>
</feature>
<keyword evidence="3" id="KW-1185">Reference proteome</keyword>
<accession>A0A9Q1EMK5</accession>
<evidence type="ECO:0000313" key="3">
    <source>
        <dbReference type="Proteomes" id="UP001152622"/>
    </source>
</evidence>
<protein>
    <submittedName>
        <fullName evidence="2">Uncharacterized protein</fullName>
    </submittedName>
</protein>
<evidence type="ECO:0000313" key="2">
    <source>
        <dbReference type="EMBL" id="KAJ8341615.1"/>
    </source>
</evidence>
<name>A0A9Q1EMK5_SYNKA</name>
<dbReference type="AlphaFoldDB" id="A0A9Q1EMK5"/>
<feature type="compositionally biased region" description="Basic and acidic residues" evidence="1">
    <location>
        <begin position="34"/>
        <end position="44"/>
    </location>
</feature>
<organism evidence="2 3">
    <name type="scientific">Synaphobranchus kaupii</name>
    <name type="common">Kaup's arrowtooth eel</name>
    <dbReference type="NCBI Taxonomy" id="118154"/>
    <lineage>
        <taxon>Eukaryota</taxon>
        <taxon>Metazoa</taxon>
        <taxon>Chordata</taxon>
        <taxon>Craniata</taxon>
        <taxon>Vertebrata</taxon>
        <taxon>Euteleostomi</taxon>
        <taxon>Actinopterygii</taxon>
        <taxon>Neopterygii</taxon>
        <taxon>Teleostei</taxon>
        <taxon>Anguilliformes</taxon>
        <taxon>Synaphobranchidae</taxon>
        <taxon>Synaphobranchus</taxon>
    </lineage>
</organism>
<evidence type="ECO:0000256" key="1">
    <source>
        <dbReference type="SAM" id="MobiDB-lite"/>
    </source>
</evidence>
<gene>
    <name evidence="2" type="ORF">SKAU_G00339060</name>
</gene>
<proteinExistence type="predicted"/>
<sequence length="189" mass="19539">MAAVLVPGREAGRGNAESGRGRNPTGCQGNAMREAMKRDGEGGRPIETLPSRGPNVGGTGTDASTPRREVALVGTAQWEGPGSGLEQKGSWRGRAAGREREAGPGALHAPLKSLRWGVSSGGGRRCGPASGQTGSHHAGPSSSSPGPRPRLAQTDQPEPRSAASLPAALSWSSPWLEMVCQRKKILNRP</sequence>
<reference evidence="2" key="1">
    <citation type="journal article" date="2023" name="Science">
        <title>Genome structures resolve the early diversification of teleost fishes.</title>
        <authorList>
            <person name="Parey E."/>
            <person name="Louis A."/>
            <person name="Montfort J."/>
            <person name="Bouchez O."/>
            <person name="Roques C."/>
            <person name="Iampietro C."/>
            <person name="Lluch J."/>
            <person name="Castinel A."/>
            <person name="Donnadieu C."/>
            <person name="Desvignes T."/>
            <person name="Floi Bucao C."/>
            <person name="Jouanno E."/>
            <person name="Wen M."/>
            <person name="Mejri S."/>
            <person name="Dirks R."/>
            <person name="Jansen H."/>
            <person name="Henkel C."/>
            <person name="Chen W.J."/>
            <person name="Zahm M."/>
            <person name="Cabau C."/>
            <person name="Klopp C."/>
            <person name="Thompson A.W."/>
            <person name="Robinson-Rechavi M."/>
            <person name="Braasch I."/>
            <person name="Lecointre G."/>
            <person name="Bobe J."/>
            <person name="Postlethwait J.H."/>
            <person name="Berthelot C."/>
            <person name="Roest Crollius H."/>
            <person name="Guiguen Y."/>
        </authorList>
    </citation>
    <scope>NUCLEOTIDE SEQUENCE</scope>
    <source>
        <strain evidence="2">WJC10195</strain>
    </source>
</reference>
<dbReference type="Proteomes" id="UP001152622">
    <property type="component" value="Chromosome 15"/>
</dbReference>
<dbReference type="EMBL" id="JAINUF010000015">
    <property type="protein sequence ID" value="KAJ8341615.1"/>
    <property type="molecule type" value="Genomic_DNA"/>
</dbReference>